<dbReference type="GO" id="GO:0005576">
    <property type="term" value="C:extracellular region"/>
    <property type="evidence" value="ECO:0007669"/>
    <property type="project" value="InterPro"/>
</dbReference>
<name>A0A545TZ14_9GAMM</name>
<evidence type="ECO:0000256" key="3">
    <source>
        <dbReference type="SAM" id="MobiDB-lite"/>
    </source>
</evidence>
<evidence type="ECO:0000313" key="5">
    <source>
        <dbReference type="Proteomes" id="UP000319732"/>
    </source>
</evidence>
<evidence type="ECO:0000313" key="4">
    <source>
        <dbReference type="EMBL" id="TQV82455.1"/>
    </source>
</evidence>
<dbReference type="NCBIfam" id="TIGR01840">
    <property type="entry name" value="esterase_phb"/>
    <property type="match status" value="1"/>
</dbReference>
<protein>
    <submittedName>
        <fullName evidence="4">PHB depolymerase family esterase</fullName>
    </submittedName>
</protein>
<dbReference type="PANTHER" id="PTHR43037">
    <property type="entry name" value="UNNAMED PRODUCT-RELATED"/>
    <property type="match status" value="1"/>
</dbReference>
<dbReference type="Proteomes" id="UP000319732">
    <property type="component" value="Unassembled WGS sequence"/>
</dbReference>
<proteinExistence type="predicted"/>
<dbReference type="AlphaFoldDB" id="A0A545TZ14"/>
<sequence>MLNKEILLKKCNKTVLITGSKLLASTNLFPAISLYCAGNRRHPQPIIAALAPGGQQFRNEESGKVIAYLERIKQPLRRLKAIGPSAPRGETHDRVSQRHDYPGSQSRHYSVYVPPGYRRDKPLPLVMVLHGCRQDHRDIQLVSDFDCVADRYNFIVVYPFVTRYTDLRARNCWGWWRPEQIKPGAGEVEDLWRIVGEVAGEFAIDQRRVHIAGLSSGGAMAVAALTVHAGRFASGAAVAGVPYGESASAVALPYTLMRRYRPLDTTVALMEKARDSDRTPAPICIVHSHNDDTVHIQAGKNLRDSWIEYFGPQKKLSKRKRKKSTHGVPWSHTRYGKRFGKSVVETIFLAGPDHGWYGGSPGRFSYPAGPDVSKLLWKFFRKHRLMSDGTTSGVAMRGRQSDHAGFGR</sequence>
<dbReference type="SUPFAM" id="SSF53474">
    <property type="entry name" value="alpha/beta-Hydrolases"/>
    <property type="match status" value="1"/>
</dbReference>
<keyword evidence="5" id="KW-1185">Reference proteome</keyword>
<dbReference type="Pfam" id="PF10503">
    <property type="entry name" value="Esterase_PHB"/>
    <property type="match status" value="1"/>
</dbReference>
<accession>A0A545TZ14</accession>
<feature type="compositionally biased region" description="Basic and acidic residues" evidence="3">
    <location>
        <begin position="89"/>
        <end position="101"/>
    </location>
</feature>
<comment type="caution">
    <text evidence="4">The sequence shown here is derived from an EMBL/GenBank/DDBJ whole genome shotgun (WGS) entry which is preliminary data.</text>
</comment>
<evidence type="ECO:0000256" key="2">
    <source>
        <dbReference type="ARBA" id="ARBA00022801"/>
    </source>
</evidence>
<dbReference type="InterPro" id="IPR029058">
    <property type="entry name" value="AB_hydrolase_fold"/>
</dbReference>
<evidence type="ECO:0000256" key="1">
    <source>
        <dbReference type="ARBA" id="ARBA00022729"/>
    </source>
</evidence>
<dbReference type="Gene3D" id="3.40.50.1820">
    <property type="entry name" value="alpha/beta hydrolase"/>
    <property type="match status" value="1"/>
</dbReference>
<dbReference type="InterPro" id="IPR010126">
    <property type="entry name" value="Esterase_phb"/>
</dbReference>
<keyword evidence="1" id="KW-0732">Signal</keyword>
<feature type="region of interest" description="Disordered" evidence="3">
    <location>
        <begin position="81"/>
        <end position="105"/>
    </location>
</feature>
<reference evidence="4 5" key="1">
    <citation type="submission" date="2019-06" db="EMBL/GenBank/DDBJ databases">
        <title>Whole genome sequence for Cellvibrionaceae sp. R142.</title>
        <authorList>
            <person name="Wang G."/>
        </authorList>
    </citation>
    <scope>NUCLEOTIDE SEQUENCE [LARGE SCALE GENOMIC DNA]</scope>
    <source>
        <strain evidence="4 5">R142</strain>
    </source>
</reference>
<dbReference type="OrthoDB" id="5291933at2"/>
<dbReference type="InterPro" id="IPR050955">
    <property type="entry name" value="Plant_Biomass_Hydrol_Est"/>
</dbReference>
<gene>
    <name evidence="4" type="ORF">FKG94_06855</name>
</gene>
<organism evidence="4 5">
    <name type="scientific">Exilibacterium tricleocarpae</name>
    <dbReference type="NCBI Taxonomy" id="2591008"/>
    <lineage>
        <taxon>Bacteria</taxon>
        <taxon>Pseudomonadati</taxon>
        <taxon>Pseudomonadota</taxon>
        <taxon>Gammaproteobacteria</taxon>
        <taxon>Cellvibrionales</taxon>
        <taxon>Cellvibrionaceae</taxon>
        <taxon>Exilibacterium</taxon>
    </lineage>
</organism>
<dbReference type="GO" id="GO:0016787">
    <property type="term" value="F:hydrolase activity"/>
    <property type="evidence" value="ECO:0007669"/>
    <property type="project" value="UniProtKB-KW"/>
</dbReference>
<keyword evidence="2" id="KW-0378">Hydrolase</keyword>
<dbReference type="PANTHER" id="PTHR43037:SF1">
    <property type="entry name" value="BLL1128 PROTEIN"/>
    <property type="match status" value="1"/>
</dbReference>
<dbReference type="EMBL" id="VHSG01000007">
    <property type="protein sequence ID" value="TQV82455.1"/>
    <property type="molecule type" value="Genomic_DNA"/>
</dbReference>